<evidence type="ECO:0000256" key="1">
    <source>
        <dbReference type="ARBA" id="ARBA00023002"/>
    </source>
</evidence>
<dbReference type="EMBL" id="MLJW01000083">
    <property type="protein sequence ID" value="OIR01507.1"/>
    <property type="molecule type" value="Genomic_DNA"/>
</dbReference>
<dbReference type="GO" id="GO:0016491">
    <property type="term" value="F:oxidoreductase activity"/>
    <property type="evidence" value="ECO:0007669"/>
    <property type="project" value="UniProtKB-KW"/>
</dbReference>
<feature type="domain" description="Cysteine-rich" evidence="2">
    <location>
        <begin position="4"/>
        <end position="85"/>
    </location>
</feature>
<dbReference type="PANTHER" id="PTHR42947">
    <property type="entry name" value="COB--COM HETERODISULFIDE REDUCTASE SUBUNIT B 1"/>
    <property type="match status" value="1"/>
</dbReference>
<evidence type="ECO:0000259" key="2">
    <source>
        <dbReference type="Pfam" id="PF02754"/>
    </source>
</evidence>
<accession>A0A1J5S0L6</accession>
<proteinExistence type="predicted"/>
<protein>
    <submittedName>
        <fullName evidence="3">Succinate dehydrogenase/fumarate reductase iron-sulfur subunit</fullName>
    </submittedName>
</protein>
<dbReference type="InterPro" id="IPR051278">
    <property type="entry name" value="HdrB/HdrD_reductase"/>
</dbReference>
<dbReference type="AlphaFoldDB" id="A0A1J5S0L6"/>
<organism evidence="3">
    <name type="scientific">mine drainage metagenome</name>
    <dbReference type="NCBI Taxonomy" id="410659"/>
    <lineage>
        <taxon>unclassified sequences</taxon>
        <taxon>metagenomes</taxon>
        <taxon>ecological metagenomes</taxon>
    </lineage>
</organism>
<reference evidence="3" key="1">
    <citation type="submission" date="2016-10" db="EMBL/GenBank/DDBJ databases">
        <title>Sequence of Gallionella enrichment culture.</title>
        <authorList>
            <person name="Poehlein A."/>
            <person name="Muehling M."/>
            <person name="Daniel R."/>
        </authorList>
    </citation>
    <scope>NUCLEOTIDE SEQUENCE</scope>
</reference>
<dbReference type="Gene3D" id="1.20.1050.140">
    <property type="match status" value="1"/>
</dbReference>
<comment type="caution">
    <text evidence="3">The sequence shown here is derived from an EMBL/GenBank/DDBJ whole genome shotgun (WGS) entry which is preliminary data.</text>
</comment>
<name>A0A1J5S0L6_9ZZZZ</name>
<feature type="domain" description="Cysteine-rich" evidence="2">
    <location>
        <begin position="148"/>
        <end position="236"/>
    </location>
</feature>
<keyword evidence="1" id="KW-0560">Oxidoreductase</keyword>
<gene>
    <name evidence="3" type="ORF">GALL_164080</name>
</gene>
<evidence type="ECO:0000313" key="3">
    <source>
        <dbReference type="EMBL" id="OIR01507.1"/>
    </source>
</evidence>
<dbReference type="PANTHER" id="PTHR42947:SF1">
    <property type="entry name" value="COB--COM HETERODISULFIDE REDUCTASE SUBUNIT B 1"/>
    <property type="match status" value="1"/>
</dbReference>
<dbReference type="InterPro" id="IPR004017">
    <property type="entry name" value="Cys_rich_dom"/>
</dbReference>
<dbReference type="Pfam" id="PF02754">
    <property type="entry name" value="CCG"/>
    <property type="match status" value="2"/>
</dbReference>
<sequence length="295" mass="32576">MNYSYFPGCSLKGLGRAYEESLLPVMRHLGVTMTELPDWNCCGATAYMSVDERQASILAARNLAIAEKLGGHDLVTPCSACYLVLNKTKHYLRETPSMRADVQEALGRAHLSYHGETKVRHPLDVLVNDVGLDAIREKVVRPLTGLKVAPYYGCQLVRPYSTFDDAWNPTSMDRLMTTLGAEVVHFPLKTKCCGASLTGTVPEAGLRLTYILLREAVRRRADVISTICPLCQFNLDAYHGQIERRWGKVRVATVYFTQLMGLAFGLSPAELGLNRNFIPMAPLANAARPAEAPTS</sequence>